<dbReference type="PANTHER" id="PTHR13939">
    <property type="entry name" value="NICOTINAMIDE-NUCLEOTIDE AMIDOHYDROLASE PNCC"/>
    <property type="match status" value="1"/>
</dbReference>
<dbReference type="HAMAP" id="MF_00226_B">
    <property type="entry name" value="CinA_B"/>
    <property type="match status" value="1"/>
</dbReference>
<evidence type="ECO:0000256" key="1">
    <source>
        <dbReference type="HAMAP-Rule" id="MF_00226"/>
    </source>
</evidence>
<dbReference type="STRING" id="1499967.U27_02909"/>
<dbReference type="Gene3D" id="3.40.980.10">
    <property type="entry name" value="MoaB/Mog-like domain"/>
    <property type="match status" value="1"/>
</dbReference>
<name>A0A081BUE3_VECG1</name>
<dbReference type="Pfam" id="PF18146">
    <property type="entry name" value="CinA_KH"/>
    <property type="match status" value="1"/>
</dbReference>
<dbReference type="CDD" id="cd00885">
    <property type="entry name" value="cinA"/>
    <property type="match status" value="1"/>
</dbReference>
<proteinExistence type="inferred from homology"/>
<comment type="similarity">
    <text evidence="1">Belongs to the CinA family.</text>
</comment>
<dbReference type="NCBIfam" id="NF001813">
    <property type="entry name" value="PRK00549.1"/>
    <property type="match status" value="1"/>
</dbReference>
<dbReference type="PIRSF" id="PIRSF006728">
    <property type="entry name" value="CinA"/>
    <property type="match status" value="1"/>
</dbReference>
<dbReference type="Proteomes" id="UP000030661">
    <property type="component" value="Unassembled WGS sequence"/>
</dbReference>
<dbReference type="HOGENOM" id="CLU_030805_9_3_0"/>
<dbReference type="Gene3D" id="3.30.70.2860">
    <property type="match status" value="1"/>
</dbReference>
<dbReference type="SUPFAM" id="SSF53218">
    <property type="entry name" value="Molybdenum cofactor biosynthesis proteins"/>
    <property type="match status" value="1"/>
</dbReference>
<protein>
    <recommendedName>
        <fullName evidence="1">CinA-like protein</fullName>
    </recommendedName>
</protein>
<dbReference type="NCBIfam" id="TIGR00200">
    <property type="entry name" value="cinA_nterm"/>
    <property type="match status" value="1"/>
</dbReference>
<dbReference type="InterPro" id="IPR008135">
    <property type="entry name" value="Competence-induced_CinA"/>
</dbReference>
<dbReference type="InterPro" id="IPR036653">
    <property type="entry name" value="CinA-like_C"/>
</dbReference>
<dbReference type="eggNOG" id="COG1058">
    <property type="taxonomic scope" value="Bacteria"/>
</dbReference>
<dbReference type="EMBL" id="DF820464">
    <property type="protein sequence ID" value="GAK55948.1"/>
    <property type="molecule type" value="Genomic_DNA"/>
</dbReference>
<keyword evidence="4" id="KW-1185">Reference proteome</keyword>
<gene>
    <name evidence="3" type="ORF">U27_02909</name>
</gene>
<dbReference type="InterPro" id="IPR008136">
    <property type="entry name" value="CinA_C"/>
</dbReference>
<dbReference type="InterPro" id="IPR050101">
    <property type="entry name" value="CinA"/>
</dbReference>
<reference evidence="3" key="1">
    <citation type="journal article" date="2015" name="PeerJ">
        <title>First genomic representation of candidate bacterial phylum KSB3 points to enhanced environmental sensing as a trigger of wastewater bulking.</title>
        <authorList>
            <person name="Sekiguchi Y."/>
            <person name="Ohashi A."/>
            <person name="Parks D.H."/>
            <person name="Yamauchi T."/>
            <person name="Tyson G.W."/>
            <person name="Hugenholtz P."/>
        </authorList>
    </citation>
    <scope>NUCLEOTIDE SEQUENCE [LARGE SCALE GENOMIC DNA]</scope>
</reference>
<dbReference type="Pfam" id="PF02464">
    <property type="entry name" value="CinA"/>
    <property type="match status" value="1"/>
</dbReference>
<dbReference type="SUPFAM" id="SSF142433">
    <property type="entry name" value="CinA-like"/>
    <property type="match status" value="1"/>
</dbReference>
<dbReference type="NCBIfam" id="TIGR00177">
    <property type="entry name" value="molyb_syn"/>
    <property type="match status" value="1"/>
</dbReference>
<sequence length="417" mass="45433">MNAEIVVIGTELLLGQIIDTNAAYMAEELNKIGVGVLYKSTVGDNAGRMREVLSRALERADVVITSGGLGPTEDDLTRQIAAQVTGRQLVLHPELLAQIQQIFAQRQMPFTENNIQQAYIPEGALPIENPQGTAPGYIIEAEQGILISLPGVPREMKYLMQTAVLPYLRKKLGKFQIITSRVLKLCGIGESTVDYAIRDLIQTSSNPTIGLLAHLGQIDIRITAKADSADEAAQRIGELEAKVRERLAGQIFGADHETQESVLVRLLQEHQLSLAVAETNTGGRISQRLTGVPGIDAVFRGGVVLTDRASYQRLLSLSEDAFESHDLISLETAKRLAYMVKDCCGATLGLGIAGYRQSRDGQIIDPAVPSFLAIHMTEGEYITKDYYISGPAELVQTRVTTIALEMLRRAILGLEKS</sequence>
<dbReference type="Gene3D" id="3.90.950.20">
    <property type="entry name" value="CinA-like"/>
    <property type="match status" value="1"/>
</dbReference>
<dbReference type="InterPro" id="IPR036425">
    <property type="entry name" value="MoaB/Mog-like_dom_sf"/>
</dbReference>
<evidence type="ECO:0000313" key="4">
    <source>
        <dbReference type="Proteomes" id="UP000030661"/>
    </source>
</evidence>
<organism evidence="3">
    <name type="scientific">Vecturithrix granuli</name>
    <dbReference type="NCBI Taxonomy" id="1499967"/>
    <lineage>
        <taxon>Bacteria</taxon>
        <taxon>Candidatus Moduliflexota</taxon>
        <taxon>Candidatus Vecturitrichia</taxon>
        <taxon>Candidatus Vecturitrichales</taxon>
        <taxon>Candidatus Vecturitrichaceae</taxon>
        <taxon>Candidatus Vecturithrix</taxon>
    </lineage>
</organism>
<evidence type="ECO:0000313" key="3">
    <source>
        <dbReference type="EMBL" id="GAK55948.1"/>
    </source>
</evidence>
<feature type="domain" description="MoaB/Mog" evidence="2">
    <location>
        <begin position="4"/>
        <end position="170"/>
    </location>
</feature>
<dbReference type="AlphaFoldDB" id="A0A081BUE3"/>
<evidence type="ECO:0000259" key="2">
    <source>
        <dbReference type="SMART" id="SM00852"/>
    </source>
</evidence>
<accession>A0A081BUE3</accession>
<dbReference type="InterPro" id="IPR001453">
    <property type="entry name" value="MoaB/Mog_dom"/>
</dbReference>
<dbReference type="Pfam" id="PF00994">
    <property type="entry name" value="MoCF_biosynth"/>
    <property type="match status" value="1"/>
</dbReference>
<dbReference type="SMART" id="SM00852">
    <property type="entry name" value="MoCF_biosynth"/>
    <property type="match status" value="1"/>
</dbReference>
<dbReference type="InterPro" id="IPR041424">
    <property type="entry name" value="CinA_KH"/>
</dbReference>
<dbReference type="PANTHER" id="PTHR13939:SF0">
    <property type="entry name" value="NMN AMIDOHYDROLASE-LIKE PROTEIN YFAY"/>
    <property type="match status" value="1"/>
</dbReference>